<accession>A0A1H1G6R4</accession>
<reference evidence="2 5" key="3">
    <citation type="submission" date="2018-07" db="EMBL/GenBank/DDBJ databases">
        <title>Genome sequence of extremly halophilic archaeon Halopelagius longus strain BC12-B1.</title>
        <authorList>
            <person name="Zhang X."/>
        </authorList>
    </citation>
    <scope>NUCLEOTIDE SEQUENCE [LARGE SCALE GENOMIC DNA]</scope>
    <source>
        <strain evidence="2 5">BC12-B1</strain>
    </source>
</reference>
<sequence>MSPSTPSPRTLAVLALLVVGIACSFALHAAMSDMQVTYTATEISGGDHPHRVADASNSVVDLDECLDGVSESARRPVVRAARNGSFEGNVSSELDIALDDVNATFAVYDGEYYRWNYSTEENTTFSRIRMNPVDAETVLAATSTPYADASPDARTVIDSGSVSGRSVERGVYRHDGAYYAVAPEAEAAIAASILEGFLGYLLTPVGRGYVAVAVGLLALRRRYPTVDRPLTVRRAVAVAALAVPIALAATLVFESGSANRFVRGPVSAFVVSAGVVAGVLIHRRKWLWLLAWTALLAALTVGGGVLAHGPFGGILGGVSLTVGLLAGVVPLAYGVVFAGDDATADSAAHSSQIRNS</sequence>
<feature type="transmembrane region" description="Helical" evidence="1">
    <location>
        <begin position="286"/>
        <end position="307"/>
    </location>
</feature>
<evidence type="ECO:0000313" key="3">
    <source>
        <dbReference type="EMBL" id="SDR08881.1"/>
    </source>
</evidence>
<keyword evidence="1" id="KW-0472">Membrane</keyword>
<dbReference type="Proteomes" id="UP000199289">
    <property type="component" value="Unassembled WGS sequence"/>
</dbReference>
<dbReference type="Pfam" id="PF26448">
    <property type="entry name" value="DUF8127"/>
    <property type="match status" value="1"/>
</dbReference>
<name>A0A1H1G6R4_9EURY</name>
<reference evidence="3" key="1">
    <citation type="submission" date="2016-10" db="EMBL/GenBank/DDBJ databases">
        <authorList>
            <person name="de Groot N.N."/>
        </authorList>
    </citation>
    <scope>NUCLEOTIDE SEQUENCE [LARGE SCALE GENOMIC DNA]</scope>
    <source>
        <strain evidence="3">CGMCC 1.12397</strain>
    </source>
</reference>
<dbReference type="Proteomes" id="UP000255421">
    <property type="component" value="Unassembled WGS sequence"/>
</dbReference>
<evidence type="ECO:0000256" key="1">
    <source>
        <dbReference type="SAM" id="Phobius"/>
    </source>
</evidence>
<organism evidence="3 4">
    <name type="scientific">Halopelagius longus</name>
    <dbReference type="NCBI Taxonomy" id="1236180"/>
    <lineage>
        <taxon>Archaea</taxon>
        <taxon>Methanobacteriati</taxon>
        <taxon>Methanobacteriota</taxon>
        <taxon>Stenosarchaea group</taxon>
        <taxon>Halobacteria</taxon>
        <taxon>Halobacteriales</taxon>
        <taxon>Haloferacaceae</taxon>
    </lineage>
</organism>
<keyword evidence="1" id="KW-0812">Transmembrane</keyword>
<reference evidence="4" key="2">
    <citation type="submission" date="2016-10" db="EMBL/GenBank/DDBJ databases">
        <authorList>
            <person name="Varghese N."/>
            <person name="Submissions S."/>
        </authorList>
    </citation>
    <scope>NUCLEOTIDE SEQUENCE [LARGE SCALE GENOMIC DNA]</scope>
    <source>
        <strain evidence="4">CGMCC 1.12397</strain>
    </source>
</reference>
<evidence type="ECO:0000313" key="5">
    <source>
        <dbReference type="Proteomes" id="UP000255421"/>
    </source>
</evidence>
<proteinExistence type="predicted"/>
<evidence type="ECO:0000313" key="2">
    <source>
        <dbReference type="EMBL" id="RDI69809.1"/>
    </source>
</evidence>
<dbReference type="AlphaFoldDB" id="A0A1H1G6R4"/>
<dbReference type="InterPro" id="IPR058440">
    <property type="entry name" value="DUF8127"/>
</dbReference>
<dbReference type="EMBL" id="QQST01000003">
    <property type="protein sequence ID" value="RDI69809.1"/>
    <property type="molecule type" value="Genomic_DNA"/>
</dbReference>
<dbReference type="OrthoDB" id="275608at2157"/>
<keyword evidence="5" id="KW-1185">Reference proteome</keyword>
<protein>
    <submittedName>
        <fullName evidence="3">Uncharacterized protein</fullName>
    </submittedName>
</protein>
<keyword evidence="1" id="KW-1133">Transmembrane helix</keyword>
<feature type="transmembrane region" description="Helical" evidence="1">
    <location>
        <begin position="265"/>
        <end position="281"/>
    </location>
</feature>
<feature type="transmembrane region" description="Helical" evidence="1">
    <location>
        <begin position="231"/>
        <end position="253"/>
    </location>
</feature>
<gene>
    <name evidence="2" type="ORF">DWB78_16800</name>
    <name evidence="3" type="ORF">SAMN05216278_3557</name>
</gene>
<dbReference type="RefSeq" id="WP_092539045.1">
    <property type="nucleotide sequence ID" value="NZ_FNKQ01000005.1"/>
</dbReference>
<evidence type="ECO:0000313" key="4">
    <source>
        <dbReference type="Proteomes" id="UP000199289"/>
    </source>
</evidence>
<feature type="transmembrane region" description="Helical" evidence="1">
    <location>
        <begin position="313"/>
        <end position="336"/>
    </location>
</feature>
<dbReference type="EMBL" id="FNKQ01000005">
    <property type="protein sequence ID" value="SDR08881.1"/>
    <property type="molecule type" value="Genomic_DNA"/>
</dbReference>